<evidence type="ECO:0000259" key="6">
    <source>
        <dbReference type="Pfam" id="PF00962"/>
    </source>
</evidence>
<keyword evidence="5" id="KW-0862">Zinc</keyword>
<comment type="similarity">
    <text evidence="2">Belongs to the metallo-dependent hydrolases superfamily. Adenosine and AMP deaminases family.</text>
</comment>
<dbReference type="RefSeq" id="WP_084256618.1">
    <property type="nucleotide sequence ID" value="NZ_FWWV01000010.1"/>
</dbReference>
<dbReference type="STRING" id="1122938.SAMN05660772_02141"/>
<evidence type="ECO:0000256" key="1">
    <source>
        <dbReference type="ARBA" id="ARBA00001947"/>
    </source>
</evidence>
<keyword evidence="8" id="KW-1185">Reference proteome</keyword>
<proteinExistence type="inferred from homology"/>
<dbReference type="EMBL" id="FWWV01000010">
    <property type="protein sequence ID" value="SMB82644.1"/>
    <property type="molecule type" value="Genomic_DNA"/>
</dbReference>
<evidence type="ECO:0000256" key="3">
    <source>
        <dbReference type="ARBA" id="ARBA00022723"/>
    </source>
</evidence>
<evidence type="ECO:0000256" key="4">
    <source>
        <dbReference type="ARBA" id="ARBA00022801"/>
    </source>
</evidence>
<evidence type="ECO:0000256" key="5">
    <source>
        <dbReference type="ARBA" id="ARBA00022833"/>
    </source>
</evidence>
<dbReference type="NCBIfam" id="TIGR01430">
    <property type="entry name" value="aden_deam"/>
    <property type="match status" value="1"/>
</dbReference>
<dbReference type="PANTHER" id="PTHR43114:SF6">
    <property type="entry name" value="ADENINE DEAMINASE"/>
    <property type="match status" value="1"/>
</dbReference>
<dbReference type="GO" id="GO:0016814">
    <property type="term" value="F:hydrolase activity, acting on carbon-nitrogen (but not peptide) bonds, in cyclic amidines"/>
    <property type="evidence" value="ECO:0007669"/>
    <property type="project" value="UniProtKB-ARBA"/>
</dbReference>
<dbReference type="PANTHER" id="PTHR43114">
    <property type="entry name" value="ADENINE DEAMINASE"/>
    <property type="match status" value="1"/>
</dbReference>
<evidence type="ECO:0000256" key="2">
    <source>
        <dbReference type="ARBA" id="ARBA00006676"/>
    </source>
</evidence>
<comment type="cofactor">
    <cofactor evidence="1">
        <name>Zn(2+)</name>
        <dbReference type="ChEBI" id="CHEBI:29105"/>
    </cofactor>
</comment>
<reference evidence="8" key="1">
    <citation type="submission" date="2017-04" db="EMBL/GenBank/DDBJ databases">
        <authorList>
            <person name="Varghese N."/>
            <person name="Submissions S."/>
        </authorList>
    </citation>
    <scope>NUCLEOTIDE SEQUENCE [LARGE SCALE GENOMIC DNA]</scope>
    <source>
        <strain evidence="8">DSM 23072</strain>
    </source>
</reference>
<dbReference type="GO" id="GO:0046872">
    <property type="term" value="F:metal ion binding"/>
    <property type="evidence" value="ECO:0007669"/>
    <property type="project" value="UniProtKB-KW"/>
</dbReference>
<evidence type="ECO:0000313" key="8">
    <source>
        <dbReference type="Proteomes" id="UP000192408"/>
    </source>
</evidence>
<evidence type="ECO:0000313" key="7">
    <source>
        <dbReference type="EMBL" id="SMB82644.1"/>
    </source>
</evidence>
<protein>
    <submittedName>
        <fullName evidence="7">Adenosine deaminase</fullName>
    </submittedName>
</protein>
<accession>A0A1W1UPK6</accession>
<dbReference type="Proteomes" id="UP000192408">
    <property type="component" value="Unassembled WGS sequence"/>
</dbReference>
<dbReference type="Gene3D" id="3.20.20.140">
    <property type="entry name" value="Metal-dependent hydrolases"/>
    <property type="match status" value="1"/>
</dbReference>
<dbReference type="SUPFAM" id="SSF51556">
    <property type="entry name" value="Metallo-dependent hydrolases"/>
    <property type="match status" value="1"/>
</dbReference>
<feature type="domain" description="Adenosine deaminase" evidence="6">
    <location>
        <begin position="10"/>
        <end position="353"/>
    </location>
</feature>
<name>A0A1W1UPK6_9PAST</name>
<sequence length="387" mass="43608">MTALFNHPFPKAVLHEHIEGSVAPHLALQLAEKYQVQLPPDFLYRAGEYDAQDFPNGRYRYDESDFREFVKTYDIVADLVRDQEDYYLVTKDYLSRNAAQGLLYCELITSAYHMCTSVDGNGDTQWSAPRYHALMQGIEKAIDEVRSEYGTETRLHACGVRHLPYRDMLASAEFIAQNPRASVTGFNIAGNEKAGKFADFAELHQLVADIPLPKSYHAGEICAADSVRQAVKCGAVRIGHGIASIDDPELIRQLIEQQITLEISPSSNRILVPELQSSLRNHPLRKLYDSGVRICINTDDAGLFGTDIGKEYRIAAEQFGFCRAELLEITLCALECAFVESAVKARLIKQVYQQFSAEDWRQLADLADICPNPALKVRLQQRLAYRQ</sequence>
<keyword evidence="4" id="KW-0378">Hydrolase</keyword>
<dbReference type="GO" id="GO:0019239">
    <property type="term" value="F:deaminase activity"/>
    <property type="evidence" value="ECO:0007669"/>
    <property type="project" value="InterPro"/>
</dbReference>
<dbReference type="InterPro" id="IPR032466">
    <property type="entry name" value="Metal_Hydrolase"/>
</dbReference>
<keyword evidence="3" id="KW-0479">Metal-binding</keyword>
<dbReference type="AlphaFoldDB" id="A0A1W1UPK6"/>
<gene>
    <name evidence="7" type="ORF">SAMN05660772_02141</name>
</gene>
<dbReference type="InterPro" id="IPR001365">
    <property type="entry name" value="A_deaminase_dom"/>
</dbReference>
<dbReference type="Pfam" id="PF00962">
    <property type="entry name" value="A_deaminase"/>
    <property type="match status" value="1"/>
</dbReference>
<dbReference type="InterPro" id="IPR006330">
    <property type="entry name" value="Ado/ade_deaminase"/>
</dbReference>
<organism evidence="7 8">
    <name type="scientific">Pasteurella testudinis DSM 23072</name>
    <dbReference type="NCBI Taxonomy" id="1122938"/>
    <lineage>
        <taxon>Bacteria</taxon>
        <taxon>Pseudomonadati</taxon>
        <taxon>Pseudomonadota</taxon>
        <taxon>Gammaproteobacteria</taxon>
        <taxon>Pasteurellales</taxon>
        <taxon>Pasteurellaceae</taxon>
        <taxon>Pasteurella</taxon>
    </lineage>
</organism>